<protein>
    <submittedName>
        <fullName evidence="2">Uncharacterized protein</fullName>
    </submittedName>
</protein>
<organism evidence="2 3">
    <name type="scientific">Mucor saturninus</name>
    <dbReference type="NCBI Taxonomy" id="64648"/>
    <lineage>
        <taxon>Eukaryota</taxon>
        <taxon>Fungi</taxon>
        <taxon>Fungi incertae sedis</taxon>
        <taxon>Mucoromycota</taxon>
        <taxon>Mucoromycotina</taxon>
        <taxon>Mucoromycetes</taxon>
        <taxon>Mucorales</taxon>
        <taxon>Mucorineae</taxon>
        <taxon>Mucoraceae</taxon>
        <taxon>Mucor</taxon>
    </lineage>
</organism>
<sequence length="93" mass="10425">MPRTPIYPEVEKFIILKKRAKLEKVKSDSAKESSTTQTLREHRKDSPNVIVAKKSTKRSRQASTSAAAFSSSKCSSCQEEGHNSARSRQCKKL</sequence>
<evidence type="ECO:0000313" key="3">
    <source>
        <dbReference type="Proteomes" id="UP000603453"/>
    </source>
</evidence>
<evidence type="ECO:0000256" key="1">
    <source>
        <dbReference type="SAM" id="MobiDB-lite"/>
    </source>
</evidence>
<dbReference type="OrthoDB" id="2286999at2759"/>
<keyword evidence="3" id="KW-1185">Reference proteome</keyword>
<dbReference type="EMBL" id="JAEPRD010000120">
    <property type="protein sequence ID" value="KAG2197865.1"/>
    <property type="molecule type" value="Genomic_DNA"/>
</dbReference>
<feature type="compositionally biased region" description="Low complexity" evidence="1">
    <location>
        <begin position="61"/>
        <end position="78"/>
    </location>
</feature>
<dbReference type="Proteomes" id="UP000603453">
    <property type="component" value="Unassembled WGS sequence"/>
</dbReference>
<gene>
    <name evidence="2" type="ORF">INT47_003534</name>
</gene>
<feature type="region of interest" description="Disordered" evidence="1">
    <location>
        <begin position="23"/>
        <end position="93"/>
    </location>
</feature>
<evidence type="ECO:0000313" key="2">
    <source>
        <dbReference type="EMBL" id="KAG2197865.1"/>
    </source>
</evidence>
<comment type="caution">
    <text evidence="2">The sequence shown here is derived from an EMBL/GenBank/DDBJ whole genome shotgun (WGS) entry which is preliminary data.</text>
</comment>
<proteinExistence type="predicted"/>
<reference evidence="2" key="1">
    <citation type="submission" date="2020-12" db="EMBL/GenBank/DDBJ databases">
        <title>Metabolic potential, ecology and presence of endohyphal bacteria is reflected in genomic diversity of Mucoromycotina.</title>
        <authorList>
            <person name="Muszewska A."/>
            <person name="Okrasinska A."/>
            <person name="Steczkiewicz K."/>
            <person name="Drgas O."/>
            <person name="Orlowska M."/>
            <person name="Perlinska-Lenart U."/>
            <person name="Aleksandrzak-Piekarczyk T."/>
            <person name="Szatraj K."/>
            <person name="Zielenkiewicz U."/>
            <person name="Pilsyk S."/>
            <person name="Malc E."/>
            <person name="Mieczkowski P."/>
            <person name="Kruszewska J.S."/>
            <person name="Biernat P."/>
            <person name="Pawlowska J."/>
        </authorList>
    </citation>
    <scope>NUCLEOTIDE SEQUENCE</scope>
    <source>
        <strain evidence="2">WA0000017839</strain>
    </source>
</reference>
<dbReference type="AlphaFoldDB" id="A0A8H7QU88"/>
<accession>A0A8H7QU88</accession>
<name>A0A8H7QU88_9FUNG</name>